<evidence type="ECO:0000256" key="2">
    <source>
        <dbReference type="ARBA" id="ARBA00006175"/>
    </source>
</evidence>
<keyword evidence="6 9" id="KW-1133">Transmembrane helix</keyword>
<evidence type="ECO:0000256" key="5">
    <source>
        <dbReference type="ARBA" id="ARBA00022737"/>
    </source>
</evidence>
<dbReference type="InterPro" id="IPR000425">
    <property type="entry name" value="MIP"/>
</dbReference>
<evidence type="ECO:0000256" key="4">
    <source>
        <dbReference type="ARBA" id="ARBA00022692"/>
    </source>
</evidence>
<keyword evidence="7 9" id="KW-0472">Membrane</keyword>
<dbReference type="GO" id="GO:0005886">
    <property type="term" value="C:plasma membrane"/>
    <property type="evidence" value="ECO:0007669"/>
    <property type="project" value="TreeGrafter"/>
</dbReference>
<feature type="transmembrane region" description="Helical" evidence="9">
    <location>
        <begin position="188"/>
        <end position="210"/>
    </location>
</feature>
<name>A0A2G9UK44_TELCI</name>
<evidence type="ECO:0000256" key="3">
    <source>
        <dbReference type="ARBA" id="ARBA00022448"/>
    </source>
</evidence>
<dbReference type="PRINTS" id="PR00783">
    <property type="entry name" value="MINTRINSICP"/>
</dbReference>
<keyword evidence="3 8" id="KW-0813">Transport</keyword>
<dbReference type="InterPro" id="IPR022357">
    <property type="entry name" value="MIP_CS"/>
</dbReference>
<sequence>YCHGSLALVKLPERARRSVTPHTLSVKDPKNAEASVFYTETQSTESPPKKMPGEDEPYSVATRCVAELVAVMIFIFVGSCQAVTNFDGVLHAAITHGVAIFILVSCFAHISETKSSDCNQFSGGHVNPAVTVGIAAAGKIPPLEAVFYIISQLVGGVIGSLLTRSVLSGDQYVAIQGGATLCAPHTQWFQGLIAEILTTFFLVQTVLLTAVDSTTMLAPLAIGFTVLMDIMAV</sequence>
<dbReference type="Proteomes" id="UP000230423">
    <property type="component" value="Unassembled WGS sequence"/>
</dbReference>
<evidence type="ECO:0000313" key="10">
    <source>
        <dbReference type="EMBL" id="PIO70621.1"/>
    </source>
</evidence>
<dbReference type="GO" id="GO:0019755">
    <property type="term" value="P:one-carbon compound transport"/>
    <property type="evidence" value="ECO:0007669"/>
    <property type="project" value="UniProtKB-ARBA"/>
</dbReference>
<dbReference type="OrthoDB" id="3222at2759"/>
<organism evidence="10 11">
    <name type="scientific">Teladorsagia circumcincta</name>
    <name type="common">Brown stomach worm</name>
    <name type="synonym">Ostertagia circumcincta</name>
    <dbReference type="NCBI Taxonomy" id="45464"/>
    <lineage>
        <taxon>Eukaryota</taxon>
        <taxon>Metazoa</taxon>
        <taxon>Ecdysozoa</taxon>
        <taxon>Nematoda</taxon>
        <taxon>Chromadorea</taxon>
        <taxon>Rhabditida</taxon>
        <taxon>Rhabditina</taxon>
        <taxon>Rhabditomorpha</taxon>
        <taxon>Strongyloidea</taxon>
        <taxon>Trichostrongylidae</taxon>
        <taxon>Teladorsagia</taxon>
    </lineage>
</organism>
<gene>
    <name evidence="10" type="ORF">TELCIR_07520</name>
</gene>
<dbReference type="AlphaFoldDB" id="A0A2G9UK44"/>
<feature type="transmembrane region" description="Helical" evidence="9">
    <location>
        <begin position="89"/>
        <end position="110"/>
    </location>
</feature>
<comment type="subcellular location">
    <subcellularLocation>
        <location evidence="1">Endomembrane system</location>
        <topology evidence="1">Multi-pass membrane protein</topology>
    </subcellularLocation>
</comment>
<dbReference type="Pfam" id="PF00230">
    <property type="entry name" value="MIP"/>
    <property type="match status" value="1"/>
</dbReference>
<dbReference type="PANTHER" id="PTHR45665:SF9">
    <property type="entry name" value="AQUAPORIN-8"/>
    <property type="match status" value="1"/>
</dbReference>
<evidence type="ECO:0000256" key="9">
    <source>
        <dbReference type="SAM" id="Phobius"/>
    </source>
</evidence>
<feature type="transmembrane region" description="Helical" evidence="9">
    <location>
        <begin position="145"/>
        <end position="167"/>
    </location>
</feature>
<keyword evidence="5" id="KW-0677">Repeat</keyword>
<dbReference type="Gene3D" id="1.20.1080.10">
    <property type="entry name" value="Glycerol uptake facilitator protein"/>
    <property type="match status" value="1"/>
</dbReference>
<dbReference type="InterPro" id="IPR023271">
    <property type="entry name" value="Aquaporin-like"/>
</dbReference>
<evidence type="ECO:0000256" key="8">
    <source>
        <dbReference type="RuleBase" id="RU000477"/>
    </source>
</evidence>
<feature type="transmembrane region" description="Helical" evidence="9">
    <location>
        <begin position="58"/>
        <end position="77"/>
    </location>
</feature>
<accession>A0A2G9UK44</accession>
<dbReference type="GO" id="GO:0005737">
    <property type="term" value="C:cytoplasm"/>
    <property type="evidence" value="ECO:0007669"/>
    <property type="project" value="UniProtKB-ARBA"/>
</dbReference>
<proteinExistence type="inferred from homology"/>
<evidence type="ECO:0000256" key="1">
    <source>
        <dbReference type="ARBA" id="ARBA00004127"/>
    </source>
</evidence>
<dbReference type="PANTHER" id="PTHR45665">
    <property type="entry name" value="AQUAPORIN-8"/>
    <property type="match status" value="1"/>
</dbReference>
<dbReference type="PROSITE" id="PS00221">
    <property type="entry name" value="MIP"/>
    <property type="match status" value="1"/>
</dbReference>
<protein>
    <submittedName>
        <fullName evidence="10">Transporter, major intrinsic protein family protein</fullName>
    </submittedName>
</protein>
<dbReference type="EMBL" id="KZ346208">
    <property type="protein sequence ID" value="PIO70621.1"/>
    <property type="molecule type" value="Genomic_DNA"/>
</dbReference>
<feature type="non-terminal residue" evidence="10">
    <location>
        <position position="1"/>
    </location>
</feature>
<keyword evidence="11" id="KW-1185">Reference proteome</keyword>
<evidence type="ECO:0000313" key="11">
    <source>
        <dbReference type="Proteomes" id="UP000230423"/>
    </source>
</evidence>
<evidence type="ECO:0000256" key="7">
    <source>
        <dbReference type="ARBA" id="ARBA00023136"/>
    </source>
</evidence>
<evidence type="ECO:0000256" key="6">
    <source>
        <dbReference type="ARBA" id="ARBA00022989"/>
    </source>
</evidence>
<dbReference type="GO" id="GO:0015250">
    <property type="term" value="F:water channel activity"/>
    <property type="evidence" value="ECO:0007669"/>
    <property type="project" value="TreeGrafter"/>
</dbReference>
<dbReference type="SUPFAM" id="SSF81338">
    <property type="entry name" value="Aquaporin-like"/>
    <property type="match status" value="1"/>
</dbReference>
<comment type="similarity">
    <text evidence="2 8">Belongs to the MIP/aquaporin (TC 1.A.8) family.</text>
</comment>
<keyword evidence="4 8" id="KW-0812">Transmembrane</keyword>
<dbReference type="GO" id="GO:0012505">
    <property type="term" value="C:endomembrane system"/>
    <property type="evidence" value="ECO:0007669"/>
    <property type="project" value="UniProtKB-SubCell"/>
</dbReference>
<dbReference type="InterPro" id="IPR034294">
    <property type="entry name" value="Aquaporin_transptr"/>
</dbReference>
<reference evidence="10 11" key="1">
    <citation type="submission" date="2015-09" db="EMBL/GenBank/DDBJ databases">
        <title>Draft genome of the parasitic nematode Teladorsagia circumcincta isolate WARC Sus (inbred).</title>
        <authorList>
            <person name="Mitreva M."/>
        </authorList>
    </citation>
    <scope>NUCLEOTIDE SEQUENCE [LARGE SCALE GENOMIC DNA]</scope>
    <source>
        <strain evidence="10 11">S</strain>
    </source>
</reference>